<dbReference type="SUPFAM" id="SSF51713">
    <property type="entry name" value="tRNA-guanine transglycosylase"/>
    <property type="match status" value="1"/>
</dbReference>
<proteinExistence type="predicted"/>
<evidence type="ECO:0000313" key="2">
    <source>
        <dbReference type="Proteomes" id="UP000546257"/>
    </source>
</evidence>
<dbReference type="GO" id="GO:0016740">
    <property type="term" value="F:transferase activity"/>
    <property type="evidence" value="ECO:0007669"/>
    <property type="project" value="UniProtKB-KW"/>
</dbReference>
<keyword evidence="1" id="KW-0808">Transferase</keyword>
<dbReference type="InterPro" id="IPR036511">
    <property type="entry name" value="TGT-like_sf"/>
</dbReference>
<dbReference type="EMBL" id="JACKXD010000007">
    <property type="protein sequence ID" value="MBB6647868.1"/>
    <property type="molecule type" value="Genomic_DNA"/>
</dbReference>
<sequence length="739" mass="84431">MRFYVPEWDDRVDADYDFVHDEHSTLGTDERELAYIWDLFDRQTTPIDGVLLSREQAEESKAKSERLRKYGIYDAPKLDVPEWLPTVSDCGAWGYKSLPFPPYDNREMLAFYEQLGVSTGVTIDHLVLGAGHTARLYLDERGFDGDFGKGDVPDRLKDDVDVMVDTWPDSGESVDGRTWPDYVAEEEPSIYDVSEVEPFRPSDFEGSTTEIIDRMRTDPRAVYREDDMQYRYDLTLRNAREMWEQYQAGDYSFRLMAAIQGWDPESYRSATEEVLELGYQYLGIGGVAGSPENVVTDVVSAVGHTIKSFERTHETRVDSHVFGFAKTGAFETIGRSGMASFDSASMLRAAWTGGQNYHFGPDERYDAIRVRYPTHRDDLDTSIKKALRGQEVLYALRAFDDGESIGEALRTWHDRATAAFDGIESYLREHRHDDRYDCEYIQETEESFRSGYEHGRAFRASFGDPLSSQLVKLLRDDDPEDPIPFEEYLEYLDVAETVFADWTPTLLDRIDDLEDDEPGTLEALWPLVESYATWPPIDDGDLLTAYRELLAAEPWTECSCPICAEHGIEVAIFRGNNRNRRRGFHNTRQFYDQFEEELPKILVVTTPDASLPGKGSIEEYLVANRTAFWNAVHDLPVAEVGLVTADGVFEWWADRPRVSLDPDVMIEALADGATRYQDVFLDTRHWSPAERLESELAEADCTLHTYEDPETLRAGVLDRLGYGESFLPKQLVQSGLSEY</sequence>
<dbReference type="Gene3D" id="3.20.20.105">
    <property type="entry name" value="Queuine tRNA-ribosyltransferase-like"/>
    <property type="match status" value="1"/>
</dbReference>
<evidence type="ECO:0000313" key="1">
    <source>
        <dbReference type="EMBL" id="MBB6647868.1"/>
    </source>
</evidence>
<dbReference type="GO" id="GO:0006400">
    <property type="term" value="P:tRNA modification"/>
    <property type="evidence" value="ECO:0007669"/>
    <property type="project" value="InterPro"/>
</dbReference>
<keyword evidence="2" id="KW-1185">Reference proteome</keyword>
<organism evidence="1 2">
    <name type="scientific">Halobellus ruber</name>
    <dbReference type="NCBI Taxonomy" id="2761102"/>
    <lineage>
        <taxon>Archaea</taxon>
        <taxon>Methanobacteriati</taxon>
        <taxon>Methanobacteriota</taxon>
        <taxon>Stenosarchaea group</taxon>
        <taxon>Halobacteria</taxon>
        <taxon>Halobacteriales</taxon>
        <taxon>Haloferacaceae</taxon>
        <taxon>Halobellus</taxon>
    </lineage>
</organism>
<name>A0A7J9SMB9_9EURY</name>
<protein>
    <submittedName>
        <fullName evidence="1">Queuine tRNA-ribosyltransferase tRNA-guanine transglycosylase</fullName>
    </submittedName>
</protein>
<gene>
    <name evidence="1" type="ORF">H5V44_16525</name>
</gene>
<reference evidence="1 2" key="1">
    <citation type="submission" date="2020-08" db="EMBL/GenBank/DDBJ databases">
        <authorList>
            <person name="Seo M.-J."/>
        </authorList>
    </citation>
    <scope>NUCLEOTIDE SEQUENCE [LARGE SCALE GENOMIC DNA]</scope>
    <source>
        <strain evidence="1 2">MBLA0160</strain>
    </source>
</reference>
<dbReference type="Proteomes" id="UP000546257">
    <property type="component" value="Unassembled WGS sequence"/>
</dbReference>
<comment type="caution">
    <text evidence="1">The sequence shown here is derived from an EMBL/GenBank/DDBJ whole genome shotgun (WGS) entry which is preliminary data.</text>
</comment>
<dbReference type="AlphaFoldDB" id="A0A7J9SMB9"/>
<accession>A0A7J9SMB9</accession>